<sequence>MSAVDEIRTTKDRRRARRRTAMRALRPGRTPAGAGVAGALVVLGTALVGEMVCAFAGWPTGWSGLPGVLDLAWGEPLVALTGSLMVVTGTVLVLLAMIPGRPRLIPLEVSDDGLVMGLTRAGLKRTLVAVAMTVSGVDLAFVRLRRGQIEVTVLTRGNRTGGLLKEVGAAVGDRLEGLGVHGRHEVVVRLRRKSS</sequence>
<feature type="transmembrane region" description="Helical" evidence="1">
    <location>
        <begin position="32"/>
        <end position="57"/>
    </location>
</feature>
<dbReference type="AlphaFoldDB" id="A0A4U3MMJ2"/>
<feature type="domain" description="DUF6286" evidence="2">
    <location>
        <begin position="87"/>
        <end position="191"/>
    </location>
</feature>
<gene>
    <name evidence="3" type="ORF">FDA94_06435</name>
</gene>
<keyword evidence="1" id="KW-1133">Transmembrane helix</keyword>
<evidence type="ECO:0000259" key="2">
    <source>
        <dbReference type="Pfam" id="PF19803"/>
    </source>
</evidence>
<evidence type="ECO:0000313" key="3">
    <source>
        <dbReference type="EMBL" id="TKK90059.1"/>
    </source>
</evidence>
<keyword evidence="1" id="KW-0812">Transmembrane</keyword>
<evidence type="ECO:0000313" key="4">
    <source>
        <dbReference type="Proteomes" id="UP000308705"/>
    </source>
</evidence>
<dbReference type="RefSeq" id="WP_137246105.1">
    <property type="nucleotide sequence ID" value="NZ_SZQA01000004.1"/>
</dbReference>
<dbReference type="OrthoDB" id="3528220at2"/>
<comment type="caution">
    <text evidence="3">The sequence shown here is derived from an EMBL/GenBank/DDBJ whole genome shotgun (WGS) entry which is preliminary data.</text>
</comment>
<proteinExistence type="predicted"/>
<protein>
    <recommendedName>
        <fullName evidence="2">DUF6286 domain-containing protein</fullName>
    </recommendedName>
</protein>
<dbReference type="EMBL" id="SZQA01000004">
    <property type="protein sequence ID" value="TKK90059.1"/>
    <property type="molecule type" value="Genomic_DNA"/>
</dbReference>
<name>A0A4U3MMJ2_9ACTN</name>
<evidence type="ECO:0000256" key="1">
    <source>
        <dbReference type="SAM" id="Phobius"/>
    </source>
</evidence>
<dbReference type="InterPro" id="IPR046253">
    <property type="entry name" value="DUF6286"/>
</dbReference>
<dbReference type="Pfam" id="PF19803">
    <property type="entry name" value="DUF6286"/>
    <property type="match status" value="1"/>
</dbReference>
<reference evidence="3 4" key="1">
    <citation type="submission" date="2019-04" db="EMBL/GenBank/DDBJ databases">
        <title>Herbidospora sp. NEAU-GS14.nov., a novel actinomycete isolated from soil.</title>
        <authorList>
            <person name="Han L."/>
        </authorList>
    </citation>
    <scope>NUCLEOTIDE SEQUENCE [LARGE SCALE GENOMIC DNA]</scope>
    <source>
        <strain evidence="3 4">NEAU-GS14</strain>
    </source>
</reference>
<keyword evidence="4" id="KW-1185">Reference proteome</keyword>
<keyword evidence="1" id="KW-0472">Membrane</keyword>
<organism evidence="3 4">
    <name type="scientific">Herbidospora galbida</name>
    <dbReference type="NCBI Taxonomy" id="2575442"/>
    <lineage>
        <taxon>Bacteria</taxon>
        <taxon>Bacillati</taxon>
        <taxon>Actinomycetota</taxon>
        <taxon>Actinomycetes</taxon>
        <taxon>Streptosporangiales</taxon>
        <taxon>Streptosporangiaceae</taxon>
        <taxon>Herbidospora</taxon>
    </lineage>
</organism>
<dbReference type="Proteomes" id="UP000308705">
    <property type="component" value="Unassembled WGS sequence"/>
</dbReference>
<feature type="transmembrane region" description="Helical" evidence="1">
    <location>
        <begin position="77"/>
        <end position="98"/>
    </location>
</feature>
<accession>A0A4U3MMJ2</accession>